<sequence>MAVSLLRSTRRKVVATATAAIVVAGGLFAGFGTNLFGPDRLCDGWVSAADAERALGGGGRLGDSVTRATGAGTEGPAVSCTVERGGWWPGGDQRRLTVMVTSERPRFPFELSAWKITGGSAVLTGATAGAVEERTGWGLLPEACAGRASGTREGLRPVIRVSSSPADADRDASGAILRSAADAVARAAGCAERAAGDGVVLESPSTLRETVPDEVCGIAGFALPELRGSAGAGVQERTSGSFGSGWFCDLSFSGDERNGPFTRFAVVRDPSLASPLAESGARQVVCGSGKAYLAVDNVSYPWEPEERAAAGLPPETELAELFATKVTPVVTAECR</sequence>
<accession>A0ABS2HYM9</accession>
<gene>
    <name evidence="1" type="ORF">JS521_20125</name>
</gene>
<protein>
    <recommendedName>
        <fullName evidence="3">Secreted protein</fullName>
    </recommendedName>
</protein>
<keyword evidence="2" id="KW-1185">Reference proteome</keyword>
<evidence type="ECO:0008006" key="3">
    <source>
        <dbReference type="Google" id="ProtNLM"/>
    </source>
</evidence>
<dbReference type="RefSeq" id="WP_205084367.1">
    <property type="nucleotide sequence ID" value="NZ_JAFEUF010000105.1"/>
</dbReference>
<organism evidence="1 2">
    <name type="scientific">Streptomyces durocortorensis</name>
    <dbReference type="NCBI Taxonomy" id="2811104"/>
    <lineage>
        <taxon>Bacteria</taxon>
        <taxon>Bacillati</taxon>
        <taxon>Actinomycetota</taxon>
        <taxon>Actinomycetes</taxon>
        <taxon>Kitasatosporales</taxon>
        <taxon>Streptomycetaceae</taxon>
        <taxon>Streptomyces</taxon>
    </lineage>
</organism>
<dbReference type="Proteomes" id="UP000712045">
    <property type="component" value="Unassembled WGS sequence"/>
</dbReference>
<evidence type="ECO:0000313" key="2">
    <source>
        <dbReference type="Proteomes" id="UP000712045"/>
    </source>
</evidence>
<proteinExistence type="predicted"/>
<dbReference type="EMBL" id="JAFEUF010000105">
    <property type="protein sequence ID" value="MBM7056111.1"/>
    <property type="molecule type" value="Genomic_DNA"/>
</dbReference>
<comment type="caution">
    <text evidence="1">The sequence shown here is derived from an EMBL/GenBank/DDBJ whole genome shotgun (WGS) entry which is preliminary data.</text>
</comment>
<name>A0ABS2HYM9_9ACTN</name>
<evidence type="ECO:0000313" key="1">
    <source>
        <dbReference type="EMBL" id="MBM7056111.1"/>
    </source>
</evidence>
<reference evidence="1 2" key="1">
    <citation type="submission" date="2021-02" db="EMBL/GenBank/DDBJ databases">
        <title>Genome Streptomyces sp. RHZ10.</title>
        <authorList>
            <person name="Besaury L."/>
        </authorList>
    </citation>
    <scope>NUCLEOTIDE SEQUENCE [LARGE SCALE GENOMIC DNA]</scope>
    <source>
        <strain evidence="1 2">RHZ10</strain>
    </source>
</reference>